<sequence length="252" mass="27012">MLAKRIIPCLDVKDGRVVKGVNFVDLIDVGNPVNSARAYYEAGCDELVFLDITATSDNRSTMVDVVAHVASQVFIPFTVGGGIRSVADMQAMLKAGADKVAINSSAVYNPQLITECAKKFGNQCVVVAIDGKRQSDGTWHVYVSGGRKDTDLDLIEWVKEVTSLGAGELLITSMDKDGTKSGFDLELYQAVSEVTQLPIIASGGVGNISDFIDIFKKTSVTGALAASVFHYGEIEIASLKERLMQAGVEVRQ</sequence>
<dbReference type="InterPro" id="IPR006062">
    <property type="entry name" value="His_biosynth"/>
</dbReference>
<dbReference type="Proteomes" id="UP001206548">
    <property type="component" value="Unassembled WGS sequence"/>
</dbReference>
<dbReference type="RefSeq" id="WP_259137916.1">
    <property type="nucleotide sequence ID" value="NZ_JANUXX010000003.1"/>
</dbReference>
<feature type="active site" evidence="9">
    <location>
        <position position="130"/>
    </location>
</feature>
<name>A0ABT2F6R7_9STRE</name>
<evidence type="ECO:0000256" key="4">
    <source>
        <dbReference type="ARBA" id="ARBA00022605"/>
    </source>
</evidence>
<dbReference type="PANTHER" id="PTHR21235">
    <property type="entry name" value="IMIDAZOLE GLYCEROL PHOSPHATE SYNTHASE SUBUNIT HISF/H IGP SYNTHASE SUBUNIT HISF/H"/>
    <property type="match status" value="1"/>
</dbReference>
<dbReference type="GO" id="GO:0016829">
    <property type="term" value="F:lyase activity"/>
    <property type="evidence" value="ECO:0007669"/>
    <property type="project" value="UniProtKB-KW"/>
</dbReference>
<dbReference type="HAMAP" id="MF_01013">
    <property type="entry name" value="HisF"/>
    <property type="match status" value="1"/>
</dbReference>
<dbReference type="Pfam" id="PF00977">
    <property type="entry name" value="His_biosynth"/>
    <property type="match status" value="1"/>
</dbReference>
<comment type="pathway">
    <text evidence="1 9">Amino-acid biosynthesis; L-histidine biosynthesis; L-histidine from 5-phospho-alpha-D-ribose 1-diphosphate: step 5/9.</text>
</comment>
<evidence type="ECO:0000256" key="6">
    <source>
        <dbReference type="ARBA" id="ARBA00023239"/>
    </source>
</evidence>
<evidence type="ECO:0000256" key="7">
    <source>
        <dbReference type="ARBA" id="ARBA00025475"/>
    </source>
</evidence>
<accession>A0ABT2F6R7</accession>
<evidence type="ECO:0000313" key="11">
    <source>
        <dbReference type="EMBL" id="MCS4488124.1"/>
    </source>
</evidence>
<comment type="catalytic activity">
    <reaction evidence="8 9">
        <text>5-[(5-phospho-1-deoxy-D-ribulos-1-ylimino)methylamino]-1-(5-phospho-beta-D-ribosyl)imidazole-4-carboxamide + L-glutamine = D-erythro-1-(imidazol-4-yl)glycerol 3-phosphate + 5-amino-1-(5-phospho-beta-D-ribosyl)imidazole-4-carboxamide + L-glutamate + H(+)</text>
        <dbReference type="Rhea" id="RHEA:24793"/>
        <dbReference type="ChEBI" id="CHEBI:15378"/>
        <dbReference type="ChEBI" id="CHEBI:29985"/>
        <dbReference type="ChEBI" id="CHEBI:58278"/>
        <dbReference type="ChEBI" id="CHEBI:58359"/>
        <dbReference type="ChEBI" id="CHEBI:58475"/>
        <dbReference type="ChEBI" id="CHEBI:58525"/>
        <dbReference type="EC" id="4.3.2.10"/>
    </reaction>
</comment>
<evidence type="ECO:0000256" key="10">
    <source>
        <dbReference type="RuleBase" id="RU003657"/>
    </source>
</evidence>
<protein>
    <recommendedName>
        <fullName evidence="9">Imidazole glycerol phosphate synthase subunit HisF</fullName>
        <ecNumber evidence="9">4.3.2.10</ecNumber>
    </recommendedName>
    <alternativeName>
        <fullName evidence="9">IGP synthase cyclase subunit</fullName>
    </alternativeName>
    <alternativeName>
        <fullName evidence="9">IGP synthase subunit HisF</fullName>
    </alternativeName>
    <alternativeName>
        <fullName evidence="9">ImGP synthase subunit HisF</fullName>
        <shortName evidence="9">IGPS subunit HisF</shortName>
    </alternativeName>
</protein>
<keyword evidence="4 9" id="KW-0028">Amino-acid biosynthesis</keyword>
<comment type="subunit">
    <text evidence="3 9">Heterodimer of HisH and HisF.</text>
</comment>
<gene>
    <name evidence="9 11" type="primary">hisF</name>
    <name evidence="11" type="ORF">NXS10_03985</name>
</gene>
<evidence type="ECO:0000256" key="5">
    <source>
        <dbReference type="ARBA" id="ARBA00023102"/>
    </source>
</evidence>
<comment type="subcellular location">
    <subcellularLocation>
        <location evidence="9">Cytoplasm</location>
    </subcellularLocation>
</comment>
<dbReference type="InterPro" id="IPR011060">
    <property type="entry name" value="RibuloseP-bd_barrel"/>
</dbReference>
<keyword evidence="9" id="KW-0963">Cytoplasm</keyword>
<evidence type="ECO:0000256" key="1">
    <source>
        <dbReference type="ARBA" id="ARBA00005091"/>
    </source>
</evidence>
<evidence type="ECO:0000256" key="8">
    <source>
        <dbReference type="ARBA" id="ARBA00047838"/>
    </source>
</evidence>
<comment type="caution">
    <text evidence="11">The sequence shown here is derived from an EMBL/GenBank/DDBJ whole genome shotgun (WGS) entry which is preliminary data.</text>
</comment>
<dbReference type="PANTHER" id="PTHR21235:SF2">
    <property type="entry name" value="IMIDAZOLE GLYCEROL PHOSPHATE SYNTHASE HISHF"/>
    <property type="match status" value="1"/>
</dbReference>
<comment type="function">
    <text evidence="7 9">IGPS catalyzes the conversion of PRFAR and glutamine to IGP, AICAR and glutamate. The HisF subunit catalyzes the cyclization activity that produces IGP and AICAR from PRFAR using the ammonia provided by the HisH subunit.</text>
</comment>
<feature type="active site" evidence="9">
    <location>
        <position position="11"/>
    </location>
</feature>
<organism evidence="11 12">
    <name type="scientific">Streptococcus sciuri</name>
    <dbReference type="NCBI Taxonomy" id="2973939"/>
    <lineage>
        <taxon>Bacteria</taxon>
        <taxon>Bacillati</taxon>
        <taxon>Bacillota</taxon>
        <taxon>Bacilli</taxon>
        <taxon>Lactobacillales</taxon>
        <taxon>Streptococcaceae</taxon>
        <taxon>Streptococcus</taxon>
    </lineage>
</organism>
<evidence type="ECO:0000256" key="9">
    <source>
        <dbReference type="HAMAP-Rule" id="MF_01013"/>
    </source>
</evidence>
<evidence type="ECO:0000256" key="2">
    <source>
        <dbReference type="ARBA" id="ARBA00009667"/>
    </source>
</evidence>
<dbReference type="CDD" id="cd04731">
    <property type="entry name" value="HisF"/>
    <property type="match status" value="1"/>
</dbReference>
<dbReference type="EC" id="4.3.2.10" evidence="9"/>
<keyword evidence="5 9" id="KW-0368">Histidine biosynthesis</keyword>
<dbReference type="InterPro" id="IPR004651">
    <property type="entry name" value="HisF"/>
</dbReference>
<comment type="similarity">
    <text evidence="2 9 10">Belongs to the HisA/HisF family.</text>
</comment>
<keyword evidence="12" id="KW-1185">Reference proteome</keyword>
<evidence type="ECO:0000256" key="3">
    <source>
        <dbReference type="ARBA" id="ARBA00011152"/>
    </source>
</evidence>
<reference evidence="11 12" key="1">
    <citation type="journal article" date="2023" name="Int. J. Syst. Evol. Microbiol.">
        <title>Streptococcus sciuri sp. nov., Staphylococcus marylandisciuri sp. nov. and Staphylococcus americanisciuri sp. nov., isolated from faeces of eastern grey squirrel (Sciurus carolinensis).</title>
        <authorList>
            <person name="Volokhov D.V."/>
            <person name="Zagorodnyaya T.A."/>
            <person name="Furtak V.A."/>
            <person name="Nattanmai G."/>
            <person name="Randall L."/>
            <person name="Jose S."/>
            <person name="Gao Y."/>
            <person name="Eisenberg T."/>
            <person name="Delmonte P."/>
            <person name="Blom J."/>
            <person name="Mitchell K.K."/>
        </authorList>
    </citation>
    <scope>NUCLEOTIDE SEQUENCE [LARGE SCALE GENOMIC DNA]</scope>
    <source>
        <strain evidence="11 12">SQ9-PEA</strain>
    </source>
</reference>
<evidence type="ECO:0000313" key="12">
    <source>
        <dbReference type="Proteomes" id="UP001206548"/>
    </source>
</evidence>
<dbReference type="SUPFAM" id="SSF51366">
    <property type="entry name" value="Ribulose-phoshate binding barrel"/>
    <property type="match status" value="1"/>
</dbReference>
<dbReference type="Gene3D" id="3.20.20.70">
    <property type="entry name" value="Aldolase class I"/>
    <property type="match status" value="1"/>
</dbReference>
<dbReference type="InterPro" id="IPR013785">
    <property type="entry name" value="Aldolase_TIM"/>
</dbReference>
<keyword evidence="6 9" id="KW-0456">Lyase</keyword>
<dbReference type="EMBL" id="JANUXX010000003">
    <property type="protein sequence ID" value="MCS4488124.1"/>
    <property type="molecule type" value="Genomic_DNA"/>
</dbReference>
<dbReference type="NCBIfam" id="TIGR00735">
    <property type="entry name" value="hisF"/>
    <property type="match status" value="1"/>
</dbReference>
<proteinExistence type="inferred from homology"/>
<dbReference type="InterPro" id="IPR050064">
    <property type="entry name" value="IGPS_HisA/HisF"/>
</dbReference>